<comment type="caution">
    <text evidence="2">The sequence shown here is derived from an EMBL/GenBank/DDBJ whole genome shotgun (WGS) entry which is preliminary data.</text>
</comment>
<organism evidence="2 3">
    <name type="scientific">Pseudomonas syringae pv. coriandricola</name>
    <dbReference type="NCBI Taxonomy" id="264453"/>
    <lineage>
        <taxon>Bacteria</taxon>
        <taxon>Pseudomonadati</taxon>
        <taxon>Pseudomonadota</taxon>
        <taxon>Gammaproteobacteria</taxon>
        <taxon>Pseudomonadales</taxon>
        <taxon>Pseudomonadaceae</taxon>
        <taxon>Pseudomonas</taxon>
    </lineage>
</organism>
<gene>
    <name evidence="2" type="ORF">ALQ65_01994</name>
</gene>
<evidence type="ECO:0000313" key="3">
    <source>
        <dbReference type="Proteomes" id="UP000271468"/>
    </source>
</evidence>
<dbReference type="Proteomes" id="UP000271468">
    <property type="component" value="Unassembled WGS sequence"/>
</dbReference>
<dbReference type="Pfam" id="PF08878">
    <property type="entry name" value="HamA"/>
    <property type="match status" value="1"/>
</dbReference>
<dbReference type="InterPro" id="IPR014976">
    <property type="entry name" value="AbpA_HamA_C"/>
</dbReference>
<proteinExistence type="predicted"/>
<sequence length="193" mass="21207">TTLKNAASVKDGLLHIFFLESKLAGTAASGTADYAESIAGFGSNKKQYLQEYGLARDLGNLDALPQADKDRLMEYLDVFNSPNAPKRERSVGVICYSESQHFANKLPVDDGALDKHEVHFGNLYANDHKRHHKNVSNQLEKHGVDANKCMLYLVAVPDVDELRELFYDSLGILPAQSDTALTVPSPGEDVSDE</sequence>
<feature type="non-terminal residue" evidence="2">
    <location>
        <position position="1"/>
    </location>
</feature>
<protein>
    <recommendedName>
        <fullName evidence="1">Anti-bacteriophage protein A/HamA C-terminal domain-containing protein</fullName>
    </recommendedName>
</protein>
<evidence type="ECO:0000313" key="2">
    <source>
        <dbReference type="EMBL" id="RMN12708.1"/>
    </source>
</evidence>
<dbReference type="AlphaFoldDB" id="A0A3M3JPJ2"/>
<evidence type="ECO:0000259" key="1">
    <source>
        <dbReference type="Pfam" id="PF08878"/>
    </source>
</evidence>
<dbReference type="EMBL" id="RBOV01000131">
    <property type="protein sequence ID" value="RMN12708.1"/>
    <property type="molecule type" value="Genomic_DNA"/>
</dbReference>
<name>A0A3M3JPJ2_9PSED</name>
<feature type="domain" description="Anti-bacteriophage protein A/HamA C-terminal" evidence="1">
    <location>
        <begin position="14"/>
        <end position="169"/>
    </location>
</feature>
<reference evidence="2 3" key="1">
    <citation type="submission" date="2018-08" db="EMBL/GenBank/DDBJ databases">
        <title>Recombination of ecologically and evolutionarily significant loci maintains genetic cohesion in the Pseudomonas syringae species complex.</title>
        <authorList>
            <person name="Dillon M."/>
            <person name="Thakur S."/>
            <person name="Almeida R.N.D."/>
            <person name="Weir B.S."/>
            <person name="Guttman D.S."/>
        </authorList>
    </citation>
    <scope>NUCLEOTIDE SEQUENCE [LARGE SCALE GENOMIC DNA]</scope>
    <source>
        <strain evidence="2 3">ICMP 12341</strain>
    </source>
</reference>
<dbReference type="RefSeq" id="WP_122234984.1">
    <property type="nucleotide sequence ID" value="NZ_LJPZ01000361.1"/>
</dbReference>
<accession>A0A3M3JPJ2</accession>